<reference evidence="2" key="2">
    <citation type="submission" date="2009-11" db="EMBL/GenBank/DDBJ databases">
        <title>The Genome Sequence of Allomyces macrogynus strain ATCC 38327.</title>
        <authorList>
            <consortium name="The Broad Institute Genome Sequencing Platform"/>
            <person name="Russ C."/>
            <person name="Cuomo C."/>
            <person name="Shea T."/>
            <person name="Young S.K."/>
            <person name="Zeng Q."/>
            <person name="Koehrsen M."/>
            <person name="Haas B."/>
            <person name="Borodovsky M."/>
            <person name="Guigo R."/>
            <person name="Alvarado L."/>
            <person name="Berlin A."/>
            <person name="Borenstein D."/>
            <person name="Chen Z."/>
            <person name="Engels R."/>
            <person name="Freedman E."/>
            <person name="Gellesch M."/>
            <person name="Goldberg J."/>
            <person name="Griggs A."/>
            <person name="Gujja S."/>
            <person name="Heiman D."/>
            <person name="Hepburn T."/>
            <person name="Howarth C."/>
            <person name="Jen D."/>
            <person name="Larson L."/>
            <person name="Lewis B."/>
            <person name="Mehta T."/>
            <person name="Park D."/>
            <person name="Pearson M."/>
            <person name="Roberts A."/>
            <person name="Saif S."/>
            <person name="Shenoy N."/>
            <person name="Sisk P."/>
            <person name="Stolte C."/>
            <person name="Sykes S."/>
            <person name="Walk T."/>
            <person name="White J."/>
            <person name="Yandava C."/>
            <person name="Burger G."/>
            <person name="Gray M.W."/>
            <person name="Holland P.W.H."/>
            <person name="King N."/>
            <person name="Lang F.B.F."/>
            <person name="Roger A.J."/>
            <person name="Ruiz-Trillo I."/>
            <person name="Lander E."/>
            <person name="Nusbaum C."/>
        </authorList>
    </citation>
    <scope>NUCLEOTIDE SEQUENCE [LARGE SCALE GENOMIC DNA]</scope>
    <source>
        <strain evidence="2">ATCC 38327</strain>
    </source>
</reference>
<dbReference type="AlphaFoldDB" id="A0A0L0SCZ4"/>
<evidence type="ECO:0000313" key="2">
    <source>
        <dbReference type="Proteomes" id="UP000054350"/>
    </source>
</evidence>
<gene>
    <name evidence="1" type="ORF">AMAG_05748</name>
</gene>
<dbReference type="EMBL" id="GG745336">
    <property type="protein sequence ID" value="KNE60351.1"/>
    <property type="molecule type" value="Genomic_DNA"/>
</dbReference>
<reference evidence="1 2" key="1">
    <citation type="submission" date="2009-11" db="EMBL/GenBank/DDBJ databases">
        <title>Annotation of Allomyces macrogynus ATCC 38327.</title>
        <authorList>
            <consortium name="The Broad Institute Genome Sequencing Platform"/>
            <person name="Russ C."/>
            <person name="Cuomo C."/>
            <person name="Burger G."/>
            <person name="Gray M.W."/>
            <person name="Holland P.W.H."/>
            <person name="King N."/>
            <person name="Lang F.B.F."/>
            <person name="Roger A.J."/>
            <person name="Ruiz-Trillo I."/>
            <person name="Young S.K."/>
            <person name="Zeng Q."/>
            <person name="Gargeya S."/>
            <person name="Fitzgerald M."/>
            <person name="Haas B."/>
            <person name="Abouelleil A."/>
            <person name="Alvarado L."/>
            <person name="Arachchi H.M."/>
            <person name="Berlin A."/>
            <person name="Chapman S.B."/>
            <person name="Gearin G."/>
            <person name="Goldberg J."/>
            <person name="Griggs A."/>
            <person name="Gujja S."/>
            <person name="Hansen M."/>
            <person name="Heiman D."/>
            <person name="Howarth C."/>
            <person name="Larimer J."/>
            <person name="Lui A."/>
            <person name="MacDonald P.J.P."/>
            <person name="McCowen C."/>
            <person name="Montmayeur A."/>
            <person name="Murphy C."/>
            <person name="Neiman D."/>
            <person name="Pearson M."/>
            <person name="Priest M."/>
            <person name="Roberts A."/>
            <person name="Saif S."/>
            <person name="Shea T."/>
            <person name="Sisk P."/>
            <person name="Stolte C."/>
            <person name="Sykes S."/>
            <person name="Wortman J."/>
            <person name="Nusbaum C."/>
            <person name="Birren B."/>
        </authorList>
    </citation>
    <scope>NUCLEOTIDE SEQUENCE [LARGE SCALE GENOMIC DNA]</scope>
    <source>
        <strain evidence="1 2">ATCC 38327</strain>
    </source>
</reference>
<dbReference type="Proteomes" id="UP000054350">
    <property type="component" value="Unassembled WGS sequence"/>
</dbReference>
<dbReference type="VEuPathDB" id="FungiDB:AMAG_05748"/>
<keyword evidence="2" id="KW-1185">Reference proteome</keyword>
<protein>
    <submittedName>
        <fullName evidence="1">Uncharacterized protein</fullName>
    </submittedName>
</protein>
<sequence length="349" mass="39188">MPNDADCYPPPAPASLRLPTRLFVFVRPRNILDGLDQLHLASVPEDVVVVVFDEPSRNQRNGVRFTRESIVLDYGQPHDAMNGALWPLSTNDPAELLKRPDRCHLAVLPSRATEDAFMTDFVRQVHRTAPRDAAFALLGVPVAKEDLDLMQTTRTIQMFGANQDLLGVFTDTLTRDERAVAMKAVHVAICDLDDDAILFSRLLGHQLMPRALTVAPGLIFAHLMRNRVVDPADWDVARIPGPKGLVYHVNVELLNQAKRHIHDPRSRFRLPSFALDKHDLQRPPLPCGEAVVYDKAFRLVEFPDVDAPIGSQAISKLNEWCSTRYIFSGKFTSGSHYQQASDRKRCICC</sequence>
<organism evidence="1 2">
    <name type="scientific">Allomyces macrogynus (strain ATCC 38327)</name>
    <name type="common">Allomyces javanicus var. macrogynus</name>
    <dbReference type="NCBI Taxonomy" id="578462"/>
    <lineage>
        <taxon>Eukaryota</taxon>
        <taxon>Fungi</taxon>
        <taxon>Fungi incertae sedis</taxon>
        <taxon>Blastocladiomycota</taxon>
        <taxon>Blastocladiomycetes</taxon>
        <taxon>Blastocladiales</taxon>
        <taxon>Blastocladiaceae</taxon>
        <taxon>Allomyces</taxon>
    </lineage>
</organism>
<proteinExistence type="predicted"/>
<name>A0A0L0SCZ4_ALLM3</name>
<accession>A0A0L0SCZ4</accession>
<evidence type="ECO:0000313" key="1">
    <source>
        <dbReference type="EMBL" id="KNE60351.1"/>
    </source>
</evidence>
<dbReference type="OrthoDB" id="10389218at2759"/>